<dbReference type="EMBL" id="JAMPKX010000002">
    <property type="protein sequence ID" value="MEP0946513.1"/>
    <property type="molecule type" value="Genomic_DNA"/>
</dbReference>
<accession>A0ABV0K167</accession>
<evidence type="ECO:0000256" key="4">
    <source>
        <dbReference type="ARBA" id="ARBA00022692"/>
    </source>
</evidence>
<comment type="subcellular location">
    <subcellularLocation>
        <location evidence="1">Cell membrane</location>
        <topology evidence="1">Multi-pass membrane protein</topology>
    </subcellularLocation>
</comment>
<sequence length="294" mass="32536">MPSLRRYLTPPWAIAALLAILYGPLLLHWVDGWLNKSISIQHEYFSHGLLGLPFAAYIAWGKRQAWGELPNRCHPLGLSLVGLAGLMYLTRLPDWMNLSLPIMLVGLCLSLKAVEGLRLQAISLILVALATPNQLPYLIEPYVLPLQRLIALVAGFLLVQLGIPVTVENIYLFVNGQTVEVAPHCAGLKMLFTGLYVALMLAYWTGAYTSRLRTALFFSGTVAISVVGNILRNAFLSYFHGTGRDGAFDWLHESWGGDLYSALMLLTIILLLRLIQERVPDRLNLAVQSPSSSV</sequence>
<gene>
    <name evidence="9" type="primary">crtB</name>
    <name evidence="9" type="ORF">NC992_06490</name>
</gene>
<name>A0ABV0K167_9CYAN</name>
<protein>
    <submittedName>
        <fullName evidence="9">Cyanoexosortase B</fullName>
        <ecNumber evidence="9">3.4.22.-</ecNumber>
    </submittedName>
</protein>
<evidence type="ECO:0000313" key="10">
    <source>
        <dbReference type="Proteomes" id="UP001482513"/>
    </source>
</evidence>
<keyword evidence="2" id="KW-1003">Cell membrane</keyword>
<evidence type="ECO:0000256" key="2">
    <source>
        <dbReference type="ARBA" id="ARBA00022475"/>
    </source>
</evidence>
<organism evidence="9 10">
    <name type="scientific">Leptolyngbya subtilissima DQ-A4</name>
    <dbReference type="NCBI Taxonomy" id="2933933"/>
    <lineage>
        <taxon>Bacteria</taxon>
        <taxon>Bacillati</taxon>
        <taxon>Cyanobacteriota</taxon>
        <taxon>Cyanophyceae</taxon>
        <taxon>Leptolyngbyales</taxon>
        <taxon>Leptolyngbyaceae</taxon>
        <taxon>Leptolyngbya group</taxon>
        <taxon>Leptolyngbya</taxon>
    </lineage>
</organism>
<dbReference type="InterPro" id="IPR026492">
    <property type="entry name" value="Cyanoexo_CrtB"/>
</dbReference>
<evidence type="ECO:0000256" key="7">
    <source>
        <dbReference type="ARBA" id="ARBA00023136"/>
    </source>
</evidence>
<proteinExistence type="predicted"/>
<dbReference type="GO" id="GO:0016787">
    <property type="term" value="F:hydrolase activity"/>
    <property type="evidence" value="ECO:0007669"/>
    <property type="project" value="UniProtKB-KW"/>
</dbReference>
<comment type="caution">
    <text evidence="9">The sequence shown here is derived from an EMBL/GenBank/DDBJ whole genome shotgun (WGS) entry which is preliminary data.</text>
</comment>
<dbReference type="RefSeq" id="WP_190696190.1">
    <property type="nucleotide sequence ID" value="NZ_JAMPKX010000002.1"/>
</dbReference>
<reference evidence="9 10" key="1">
    <citation type="submission" date="2022-04" db="EMBL/GenBank/DDBJ databases">
        <title>Positive selection, recombination, and allopatry shape intraspecific diversity of widespread and dominant cyanobacteria.</title>
        <authorList>
            <person name="Wei J."/>
            <person name="Shu W."/>
            <person name="Hu C."/>
        </authorList>
    </citation>
    <scope>NUCLEOTIDE SEQUENCE [LARGE SCALE GENOMIC DNA]</scope>
    <source>
        <strain evidence="9 10">DQ-A4</strain>
    </source>
</reference>
<evidence type="ECO:0000313" key="9">
    <source>
        <dbReference type="EMBL" id="MEP0946513.1"/>
    </source>
</evidence>
<feature type="transmembrane region" description="Helical" evidence="8">
    <location>
        <begin position="42"/>
        <end position="60"/>
    </location>
</feature>
<feature type="transmembrane region" description="Helical" evidence="8">
    <location>
        <begin position="216"/>
        <end position="239"/>
    </location>
</feature>
<dbReference type="InterPro" id="IPR013426">
    <property type="entry name" value="EpsH-like"/>
</dbReference>
<evidence type="ECO:0000256" key="8">
    <source>
        <dbReference type="SAM" id="Phobius"/>
    </source>
</evidence>
<keyword evidence="3" id="KW-0645">Protease</keyword>
<keyword evidence="4 8" id="KW-0812">Transmembrane</keyword>
<keyword evidence="7 8" id="KW-0472">Membrane</keyword>
<dbReference type="InterPro" id="IPR026392">
    <property type="entry name" value="Exo/Archaeosortase_dom"/>
</dbReference>
<keyword evidence="5 9" id="KW-0378">Hydrolase</keyword>
<keyword evidence="10" id="KW-1185">Reference proteome</keyword>
<evidence type="ECO:0000256" key="3">
    <source>
        <dbReference type="ARBA" id="ARBA00022670"/>
    </source>
</evidence>
<evidence type="ECO:0000256" key="1">
    <source>
        <dbReference type="ARBA" id="ARBA00004651"/>
    </source>
</evidence>
<keyword evidence="6 8" id="KW-1133">Transmembrane helix</keyword>
<feature type="transmembrane region" description="Helical" evidence="8">
    <location>
        <begin position="12"/>
        <end position="30"/>
    </location>
</feature>
<dbReference type="NCBIfam" id="TIGR04156">
    <property type="entry name" value="cyanoexo_CrtB"/>
    <property type="match status" value="1"/>
</dbReference>
<dbReference type="Pfam" id="PF09721">
    <property type="entry name" value="Exosortase_EpsH"/>
    <property type="match status" value="1"/>
</dbReference>
<dbReference type="EC" id="3.4.22.-" evidence="9"/>
<dbReference type="Proteomes" id="UP001482513">
    <property type="component" value="Unassembled WGS sequence"/>
</dbReference>
<feature type="transmembrane region" description="Helical" evidence="8">
    <location>
        <begin position="259"/>
        <end position="275"/>
    </location>
</feature>
<evidence type="ECO:0000256" key="6">
    <source>
        <dbReference type="ARBA" id="ARBA00022989"/>
    </source>
</evidence>
<feature type="transmembrane region" description="Helical" evidence="8">
    <location>
        <begin position="186"/>
        <end position="204"/>
    </location>
</feature>
<dbReference type="NCBIfam" id="TIGR04178">
    <property type="entry name" value="exo_archaeo"/>
    <property type="match status" value="1"/>
</dbReference>
<dbReference type="InterPro" id="IPR019127">
    <property type="entry name" value="Exosortase"/>
</dbReference>
<dbReference type="NCBIfam" id="TIGR02602">
    <property type="entry name" value="8TM_EpsH"/>
    <property type="match status" value="1"/>
</dbReference>
<evidence type="ECO:0000256" key="5">
    <source>
        <dbReference type="ARBA" id="ARBA00022801"/>
    </source>
</evidence>
<feature type="transmembrane region" description="Helical" evidence="8">
    <location>
        <begin position="149"/>
        <end position="174"/>
    </location>
</feature>